<dbReference type="AlphaFoldDB" id="K2AEF3"/>
<comment type="caution">
    <text evidence="2">The sequence shown here is derived from an EMBL/GenBank/DDBJ whole genome shotgun (WGS) entry which is preliminary data.</text>
</comment>
<accession>K2AEF3</accession>
<dbReference type="InterPro" id="IPR041633">
    <property type="entry name" value="Polbeta"/>
</dbReference>
<evidence type="ECO:0000259" key="1">
    <source>
        <dbReference type="Pfam" id="PF18765"/>
    </source>
</evidence>
<gene>
    <name evidence="2" type="ORF">ACD_49C00042G0008</name>
</gene>
<name>K2AEF3_9BACT</name>
<dbReference type="SUPFAM" id="SSF81301">
    <property type="entry name" value="Nucleotidyltransferase"/>
    <property type="match status" value="1"/>
</dbReference>
<protein>
    <recommendedName>
        <fullName evidence="1">Polymerase beta nucleotidyltransferase domain-containing protein</fullName>
    </recommendedName>
</protein>
<dbReference type="InterPro" id="IPR043519">
    <property type="entry name" value="NT_sf"/>
</dbReference>
<dbReference type="Gene3D" id="3.30.460.10">
    <property type="entry name" value="Beta Polymerase, domain 2"/>
    <property type="match status" value="1"/>
</dbReference>
<dbReference type="EMBL" id="AMFJ01021628">
    <property type="protein sequence ID" value="EKD66435.1"/>
    <property type="molecule type" value="Genomic_DNA"/>
</dbReference>
<dbReference type="Pfam" id="PF18765">
    <property type="entry name" value="Polbeta"/>
    <property type="match status" value="1"/>
</dbReference>
<organism evidence="2">
    <name type="scientific">uncultured bacterium</name>
    <name type="common">gcode 4</name>
    <dbReference type="NCBI Taxonomy" id="1234023"/>
    <lineage>
        <taxon>Bacteria</taxon>
        <taxon>environmental samples</taxon>
    </lineage>
</organism>
<feature type="domain" description="Polymerase beta nucleotidyltransferase" evidence="1">
    <location>
        <begin position="15"/>
        <end position="95"/>
    </location>
</feature>
<dbReference type="CDD" id="cd05403">
    <property type="entry name" value="NT_KNTase_like"/>
    <property type="match status" value="1"/>
</dbReference>
<evidence type="ECO:0000313" key="2">
    <source>
        <dbReference type="EMBL" id="EKD66435.1"/>
    </source>
</evidence>
<sequence length="101" mass="12060">MHKLVKNQIDNEIIEEIKKTIYSYIDPQKYEIFLFWSRAKWDFKINSDYDIGIIWKQKVPFNTINAIKTEMEDIPAIIDIVDFNNVNSDFKKIALSNVLKF</sequence>
<proteinExistence type="predicted"/>
<reference evidence="2" key="1">
    <citation type="journal article" date="2012" name="Science">
        <title>Fermentation, hydrogen, and sulfur metabolism in multiple uncultivated bacterial phyla.</title>
        <authorList>
            <person name="Wrighton K.C."/>
            <person name="Thomas B.C."/>
            <person name="Sharon I."/>
            <person name="Miller C.S."/>
            <person name="Castelle C.J."/>
            <person name="VerBerkmoes N.C."/>
            <person name="Wilkins M.J."/>
            <person name="Hettich R.L."/>
            <person name="Lipton M.S."/>
            <person name="Williams K.H."/>
            <person name="Long P.E."/>
            <person name="Banfield J.F."/>
        </authorList>
    </citation>
    <scope>NUCLEOTIDE SEQUENCE [LARGE SCALE GENOMIC DNA]</scope>
</reference>